<comment type="similarity">
    <text evidence="1">Belongs to the universal ribosomal protein uS8 family.</text>
</comment>
<dbReference type="GO" id="GO:0005840">
    <property type="term" value="C:ribosome"/>
    <property type="evidence" value="ECO:0007669"/>
    <property type="project" value="UniProtKB-KW"/>
</dbReference>
<keyword evidence="4" id="KW-0687">Ribonucleoprotein</keyword>
<sequence length="128" mass="14729">MVDIINDFFSHATNCVSKGKFEVEFSPINKLLIAVLDKLKEYGYVYNYEIVSLERGGKVKVFFSEYFNKGNAIKPRFPVGYEEFEKYEKRYLPARGFGILLVSTNKGIKTNEECKKEKIGGVLIAYVF</sequence>
<dbReference type="GO" id="GO:1990904">
    <property type="term" value="C:ribonucleoprotein complex"/>
    <property type="evidence" value="ECO:0007669"/>
    <property type="project" value="UniProtKB-KW"/>
</dbReference>
<reference evidence="5 6" key="1">
    <citation type="journal article" date="2018" name="Syst. Appl. Microbiol.">
        <title>A new symbiotic nanoarchaeote (Candidatus Nanoclepta minutus) and its host (Zestosphaera tikiterensis gen. nov., sp. nov.) from a New Zealand hot spring.</title>
        <authorList>
            <person name="St John E."/>
            <person name="Liu Y."/>
            <person name="Podar M."/>
            <person name="Stott M.B."/>
            <person name="Meneghin J."/>
            <person name="Chen Z."/>
            <person name="Lagutin K."/>
            <person name="Mitchell K."/>
            <person name="Reysenbach A.L."/>
        </authorList>
    </citation>
    <scope>NUCLEOTIDE SEQUENCE [LARGE SCALE GENOMIC DNA]</scope>
    <source>
        <strain evidence="5">NZ3</strain>
    </source>
</reference>
<comment type="caution">
    <text evidence="5">The sequence shown here is derived from an EMBL/GenBank/DDBJ whole genome shotgun (WGS) entry which is preliminary data.</text>
</comment>
<dbReference type="NCBIfam" id="NF003115">
    <property type="entry name" value="PRK04034.1"/>
    <property type="match status" value="1"/>
</dbReference>
<dbReference type="GO" id="GO:0003735">
    <property type="term" value="F:structural constituent of ribosome"/>
    <property type="evidence" value="ECO:0007669"/>
    <property type="project" value="InterPro"/>
</dbReference>
<name>A0A397WN52_9ARCH</name>
<dbReference type="EMBL" id="MWMI01000001">
    <property type="protein sequence ID" value="RIB35514.1"/>
    <property type="molecule type" value="Genomic_DNA"/>
</dbReference>
<accession>A0A397WN52</accession>
<gene>
    <name evidence="5" type="ORF">BXU00_00170</name>
</gene>
<dbReference type="Pfam" id="PF00410">
    <property type="entry name" value="Ribosomal_S8"/>
    <property type="match status" value="1"/>
</dbReference>
<proteinExistence type="inferred from homology"/>
<evidence type="ECO:0000313" key="5">
    <source>
        <dbReference type="EMBL" id="RIB35514.1"/>
    </source>
</evidence>
<evidence type="ECO:0000313" key="6">
    <source>
        <dbReference type="Proteomes" id="UP000266622"/>
    </source>
</evidence>
<dbReference type="Gene3D" id="3.30.1490.10">
    <property type="match status" value="1"/>
</dbReference>
<evidence type="ECO:0000256" key="1">
    <source>
        <dbReference type="ARBA" id="ARBA00006471"/>
    </source>
</evidence>
<evidence type="ECO:0000256" key="4">
    <source>
        <dbReference type="ARBA" id="ARBA00023274"/>
    </source>
</evidence>
<dbReference type="AlphaFoldDB" id="A0A397WN52"/>
<dbReference type="InterPro" id="IPR000630">
    <property type="entry name" value="Ribosomal_uS8"/>
</dbReference>
<dbReference type="Proteomes" id="UP000266622">
    <property type="component" value="Unassembled WGS sequence"/>
</dbReference>
<evidence type="ECO:0000256" key="3">
    <source>
        <dbReference type="ARBA" id="ARBA00022980"/>
    </source>
</evidence>
<keyword evidence="2" id="KW-0699">rRNA-binding</keyword>
<dbReference type="PANTHER" id="PTHR11758">
    <property type="entry name" value="40S RIBOSOMAL PROTEIN S15A"/>
    <property type="match status" value="1"/>
</dbReference>
<organism evidence="5 6">
    <name type="scientific">Candidatus Nanoclepta minutus</name>
    <dbReference type="NCBI Taxonomy" id="1940235"/>
    <lineage>
        <taxon>Archaea</taxon>
        <taxon>Nanobdellota</taxon>
        <taxon>Candidatus Nanoclepta</taxon>
    </lineage>
</organism>
<keyword evidence="2" id="KW-0694">RNA-binding</keyword>
<dbReference type="SUPFAM" id="SSF56047">
    <property type="entry name" value="Ribosomal protein S8"/>
    <property type="match status" value="1"/>
</dbReference>
<keyword evidence="3 5" id="KW-0689">Ribosomal protein</keyword>
<protein>
    <submittedName>
        <fullName evidence="5">30S ribosomal protein S8</fullName>
    </submittedName>
</protein>
<dbReference type="GO" id="GO:0019843">
    <property type="term" value="F:rRNA binding"/>
    <property type="evidence" value="ECO:0007669"/>
    <property type="project" value="UniProtKB-KW"/>
</dbReference>
<dbReference type="Gene3D" id="3.30.1370.30">
    <property type="match status" value="1"/>
</dbReference>
<evidence type="ECO:0000256" key="2">
    <source>
        <dbReference type="ARBA" id="ARBA00022730"/>
    </source>
</evidence>
<dbReference type="InterPro" id="IPR035987">
    <property type="entry name" value="Ribosomal_uS8_sf"/>
</dbReference>
<dbReference type="GO" id="GO:0006412">
    <property type="term" value="P:translation"/>
    <property type="evidence" value="ECO:0007669"/>
    <property type="project" value="InterPro"/>
</dbReference>